<dbReference type="RefSeq" id="WP_018678239.1">
    <property type="nucleotide sequence ID" value="NZ_AYEV01000032.1"/>
</dbReference>
<evidence type="ECO:0000256" key="1">
    <source>
        <dbReference type="SAM" id="MobiDB-lite"/>
    </source>
</evidence>
<organism evidence="2 3">
    <name type="scientific">Acinetobacter tjernbergiae DSM 14971 = CIP 107465</name>
    <dbReference type="NCBI Taxonomy" id="1120928"/>
    <lineage>
        <taxon>Bacteria</taxon>
        <taxon>Pseudomonadati</taxon>
        <taxon>Pseudomonadota</taxon>
        <taxon>Gammaproteobacteria</taxon>
        <taxon>Moraxellales</taxon>
        <taxon>Moraxellaceae</taxon>
        <taxon>Acinetobacter</taxon>
    </lineage>
</organism>
<gene>
    <name evidence="2" type="ORF">F990_02779</name>
</gene>
<name>V2V0E1_9GAMM</name>
<reference evidence="2 3" key="1">
    <citation type="submission" date="2013-10" db="EMBL/GenBank/DDBJ databases">
        <title>The Genome Sequence of Acinetobacter tjernbergiae CIP107465.</title>
        <authorList>
            <consortium name="The Broad Institute Genomics Platform"/>
            <consortium name="The Broad Institute Genome Sequencing Center for Infectious Disease"/>
            <person name="Cerqueira G."/>
            <person name="Feldgarden M."/>
            <person name="Courvalin P."/>
            <person name="Grillot-Courvalin C."/>
            <person name="Clermont D."/>
            <person name="Rocha E."/>
            <person name="Yoon E.-J."/>
            <person name="Nemec A."/>
            <person name="Young S.K."/>
            <person name="Zeng Q."/>
            <person name="Gargeya S."/>
            <person name="Fitzgerald M."/>
            <person name="Abouelleil A."/>
            <person name="Alvarado L."/>
            <person name="Berlin A.M."/>
            <person name="Chapman S.B."/>
            <person name="Gainer-Dewar J."/>
            <person name="Goldberg J."/>
            <person name="Gnerre S."/>
            <person name="Griggs A."/>
            <person name="Gujja S."/>
            <person name="Hansen M."/>
            <person name="Howarth C."/>
            <person name="Imamovic A."/>
            <person name="Ireland A."/>
            <person name="Larimer J."/>
            <person name="McCowan C."/>
            <person name="Murphy C."/>
            <person name="Pearson M."/>
            <person name="Poon T.W."/>
            <person name="Priest M."/>
            <person name="Roberts A."/>
            <person name="Saif S."/>
            <person name="Shea T."/>
            <person name="Sykes S."/>
            <person name="Wortman J."/>
            <person name="Nusbaum C."/>
            <person name="Birren B."/>
        </authorList>
    </citation>
    <scope>NUCLEOTIDE SEQUENCE [LARGE SCALE GENOMIC DNA]</scope>
    <source>
        <strain evidence="2 3">CIP 107465</strain>
    </source>
</reference>
<keyword evidence="3" id="KW-1185">Reference proteome</keyword>
<dbReference type="PATRIC" id="fig|1120928.5.peg.2810"/>
<evidence type="ECO:0008006" key="4">
    <source>
        <dbReference type="Google" id="ProtNLM"/>
    </source>
</evidence>
<feature type="region of interest" description="Disordered" evidence="1">
    <location>
        <begin position="1"/>
        <end position="33"/>
    </location>
</feature>
<comment type="caution">
    <text evidence="2">The sequence shown here is derived from an EMBL/GenBank/DDBJ whole genome shotgun (WGS) entry which is preliminary data.</text>
</comment>
<evidence type="ECO:0000313" key="3">
    <source>
        <dbReference type="Proteomes" id="UP000017404"/>
    </source>
</evidence>
<feature type="compositionally biased region" description="Polar residues" evidence="1">
    <location>
        <begin position="1"/>
        <end position="27"/>
    </location>
</feature>
<dbReference type="AlphaFoldDB" id="V2V0E1"/>
<proteinExistence type="predicted"/>
<dbReference type="EMBL" id="AYEV01000032">
    <property type="protein sequence ID" value="ESK54321.1"/>
    <property type="molecule type" value="Genomic_DNA"/>
</dbReference>
<dbReference type="Proteomes" id="UP000017404">
    <property type="component" value="Unassembled WGS sequence"/>
</dbReference>
<dbReference type="STRING" id="202955.GCA_000759995_01986"/>
<evidence type="ECO:0000313" key="2">
    <source>
        <dbReference type="EMBL" id="ESK54321.1"/>
    </source>
</evidence>
<sequence>MAFNVQANDSDSLEQLSKTLRQGSYSNPDEIDLPAVSSVPAKLRDKTIELSDEEIEEKFRAIAKRYVNSNLIDVRNKPNGNIVDKLKRGQSVFIYDVSGYWERISKENESPKWVDSNSLCSTNDCYKPIESNISNKLSSYTPRSTVYTPKKQVSSVGGCSCGSGNFCYGPRGGRYCYTSGGNKSYR</sequence>
<protein>
    <recommendedName>
        <fullName evidence="4">SH3b domain-containing protein</fullName>
    </recommendedName>
</protein>
<accession>V2V0E1</accession>